<evidence type="ECO:0000313" key="3">
    <source>
        <dbReference type="Proteomes" id="UP000031192"/>
    </source>
</evidence>
<feature type="region of interest" description="Disordered" evidence="1">
    <location>
        <begin position="22"/>
        <end position="47"/>
    </location>
</feature>
<dbReference type="HOGENOM" id="CLU_047266_1_0_1"/>
<name>A0A0B4GWK0_METGA</name>
<keyword evidence="3" id="KW-1185">Reference proteome</keyword>
<dbReference type="Pfam" id="PF19086">
    <property type="entry name" value="Terpene_syn_C_2"/>
    <property type="match status" value="1"/>
</dbReference>
<dbReference type="SUPFAM" id="SSF48576">
    <property type="entry name" value="Terpenoid synthases"/>
    <property type="match status" value="1"/>
</dbReference>
<dbReference type="Proteomes" id="UP000031192">
    <property type="component" value="Unassembled WGS sequence"/>
</dbReference>
<evidence type="ECO:0000256" key="1">
    <source>
        <dbReference type="SAM" id="MobiDB-lite"/>
    </source>
</evidence>
<dbReference type="EMBL" id="AZNH01000113">
    <property type="protein sequence ID" value="KID81896.1"/>
    <property type="molecule type" value="Genomic_DNA"/>
</dbReference>
<organism evidence="2 3">
    <name type="scientific">Metarhizium guizhouense (strain ARSEF 977)</name>
    <dbReference type="NCBI Taxonomy" id="1276136"/>
    <lineage>
        <taxon>Eukaryota</taxon>
        <taxon>Fungi</taxon>
        <taxon>Dikarya</taxon>
        <taxon>Ascomycota</taxon>
        <taxon>Pezizomycotina</taxon>
        <taxon>Sordariomycetes</taxon>
        <taxon>Hypocreomycetidae</taxon>
        <taxon>Hypocreales</taxon>
        <taxon>Clavicipitaceae</taxon>
        <taxon>Metarhizium</taxon>
    </lineage>
</organism>
<evidence type="ECO:0000313" key="2">
    <source>
        <dbReference type="EMBL" id="KID81896.1"/>
    </source>
</evidence>
<dbReference type="InterPro" id="IPR008949">
    <property type="entry name" value="Isoprenoid_synthase_dom_sf"/>
</dbReference>
<dbReference type="AlphaFoldDB" id="A0A0B4GWK0"/>
<comment type="caution">
    <text evidence="2">The sequence shown here is derived from an EMBL/GenBank/DDBJ whole genome shotgun (WGS) entry which is preliminary data.</text>
</comment>
<proteinExistence type="predicted"/>
<feature type="compositionally biased region" description="Low complexity" evidence="1">
    <location>
        <begin position="26"/>
        <end position="38"/>
    </location>
</feature>
<protein>
    <submittedName>
        <fullName evidence="2">BcSTC4, sesquiterpene cyclase</fullName>
    </submittedName>
</protein>
<reference evidence="2 3" key="1">
    <citation type="journal article" date="2014" name="Proc. Natl. Acad. Sci. U.S.A.">
        <title>Trajectory and genomic determinants of fungal-pathogen speciation and host adaptation.</title>
        <authorList>
            <person name="Hu X."/>
            <person name="Xiao G."/>
            <person name="Zheng P."/>
            <person name="Shang Y."/>
            <person name="Su Y."/>
            <person name="Zhang X."/>
            <person name="Liu X."/>
            <person name="Zhan S."/>
            <person name="St Leger R.J."/>
            <person name="Wang C."/>
        </authorList>
    </citation>
    <scope>NUCLEOTIDE SEQUENCE [LARGE SCALE GENOMIC DNA]</scope>
    <source>
        <strain evidence="2 3">ARSEF 977</strain>
    </source>
</reference>
<sequence length="472" mass="53536">MDLIRSLVSWFLRPRVTDPGTRNDFHSSSSSYTSSHTTLPSAPTNDLRSIVDNPEDLKYLSPIRYAYDPVSVEISYLEHALLRLQSRASQPCPYLHQNSVRLHPARAGLPYRSSLDCVRGCKHFAVAIDESKDLLKKIMMENSAADIPVGDAKVTLTKLAEHELRPGLEDRMMLATSYMFPAANERRLRIIAVLMIMYFIFDGKSALSLLESCTMLIRLSQTKLRKLPTEHRKDFFSHFDDPETSKTEPISDFHRHTQATMKAIKDEDEAGGNGGKEMVSALRDAFRCVHPNGDFKTLEEYLQFRRLNVGARFVIAAAKFTTKSSVEVKDPRFSRYLSLIGDHLGMINDMASYEKEARALRLGETKDMINIVSVFHQLLSLPDEKAAKAAAYAYQLQVESWIMEEIERLAKNETLTDEEWWFLEVVLLTATGNTIFCMTSARYGGKAAAIEPMWYPKSTVAVLQVLEYIRSV</sequence>
<dbReference type="Gene3D" id="1.10.600.10">
    <property type="entry name" value="Farnesyl Diphosphate Synthase"/>
    <property type="match status" value="1"/>
</dbReference>
<gene>
    <name evidence="2" type="ORF">MGU_10775</name>
</gene>
<accession>A0A0B4GWK0</accession>